<gene>
    <name evidence="3" type="ORF">K7862_11940</name>
</gene>
<feature type="transmembrane region" description="Helical" evidence="2">
    <location>
        <begin position="31"/>
        <end position="49"/>
    </location>
</feature>
<evidence type="ECO:0000256" key="2">
    <source>
        <dbReference type="SAM" id="Phobius"/>
    </source>
</evidence>
<feature type="compositionally biased region" description="Basic residues" evidence="1">
    <location>
        <begin position="101"/>
        <end position="111"/>
    </location>
</feature>
<dbReference type="RefSeq" id="WP_222962535.1">
    <property type="nucleotide sequence ID" value="NZ_JAINZZ010000010.1"/>
</dbReference>
<evidence type="ECO:0000313" key="4">
    <source>
        <dbReference type="Proteomes" id="UP000778578"/>
    </source>
</evidence>
<dbReference type="EMBL" id="JAINZZ010000010">
    <property type="protein sequence ID" value="MBY8878339.1"/>
    <property type="molecule type" value="Genomic_DNA"/>
</dbReference>
<keyword evidence="2" id="KW-1133">Transmembrane helix</keyword>
<accession>A0ABS7Q982</accession>
<sequence>MPGAAKTMAVTTATTLVLVVAYTVALGAGGWLWFGWVVLLLCTAGVAVIRLPTELRPWPAPGLFLACSWPVPGHLADTGGELLGRPRHAPAGCRGVPGPHPVHRRARRGPW</sequence>
<protein>
    <recommendedName>
        <fullName evidence="5">Phosphatidate cytidylyltransferase</fullName>
    </recommendedName>
</protein>
<evidence type="ECO:0000313" key="3">
    <source>
        <dbReference type="EMBL" id="MBY8878339.1"/>
    </source>
</evidence>
<name>A0ABS7Q982_9ACTN</name>
<keyword evidence="2" id="KW-0472">Membrane</keyword>
<evidence type="ECO:0000256" key="1">
    <source>
        <dbReference type="SAM" id="MobiDB-lite"/>
    </source>
</evidence>
<proteinExistence type="predicted"/>
<keyword evidence="2" id="KW-0812">Transmembrane</keyword>
<evidence type="ECO:0008006" key="5">
    <source>
        <dbReference type="Google" id="ProtNLM"/>
    </source>
</evidence>
<feature type="transmembrane region" description="Helical" evidence="2">
    <location>
        <begin position="7"/>
        <end position="25"/>
    </location>
</feature>
<organism evidence="3 4">
    <name type="scientific">Actinacidiphila acidipaludis</name>
    <dbReference type="NCBI Taxonomy" id="2873382"/>
    <lineage>
        <taxon>Bacteria</taxon>
        <taxon>Bacillati</taxon>
        <taxon>Actinomycetota</taxon>
        <taxon>Actinomycetes</taxon>
        <taxon>Kitasatosporales</taxon>
        <taxon>Streptomycetaceae</taxon>
        <taxon>Actinacidiphila</taxon>
    </lineage>
</organism>
<dbReference type="Proteomes" id="UP000778578">
    <property type="component" value="Unassembled WGS sequence"/>
</dbReference>
<keyword evidence="4" id="KW-1185">Reference proteome</keyword>
<feature type="region of interest" description="Disordered" evidence="1">
    <location>
        <begin position="87"/>
        <end position="111"/>
    </location>
</feature>
<comment type="caution">
    <text evidence="3">The sequence shown here is derived from an EMBL/GenBank/DDBJ whole genome shotgun (WGS) entry which is preliminary data.</text>
</comment>
<reference evidence="3 4" key="1">
    <citation type="submission" date="2021-08" db="EMBL/GenBank/DDBJ databases">
        <title>WGS of actinomycetes from Thailand.</title>
        <authorList>
            <person name="Thawai C."/>
        </authorList>
    </citation>
    <scope>NUCLEOTIDE SEQUENCE [LARGE SCALE GENOMIC DNA]</scope>
    <source>
        <strain evidence="3 4">PLK6-54</strain>
    </source>
</reference>